<proteinExistence type="predicted"/>
<dbReference type="EMBL" id="GL732539">
    <property type="protein sequence ID" value="EFX82727.1"/>
    <property type="molecule type" value="Genomic_DNA"/>
</dbReference>
<sequence>MKFALILLSAMVVLSHQQFQRPRGLIWASPYVQHYKQSVYYGPIAYIPVNEDLNFPLVLGSQDDIGDEPQVEFDDGQSRFKGSSGGRLFYSSTINNPFYKTATFTITSTVTTLGSVVICVPANNLAAVPSPTCAGRKKREADDSGNQFPIVPSKTLELVPTALPPRARESRLLSINGDDQVLDGSLVSTVEVPSQKIQSDNSREKRFFGGGVAASTTLTSYSFIAATVTSTVLLDPTGMNVAVCLPSGYVVC</sequence>
<reference evidence="2 3" key="1">
    <citation type="journal article" date="2011" name="Science">
        <title>The ecoresponsive genome of Daphnia pulex.</title>
        <authorList>
            <person name="Colbourne J.K."/>
            <person name="Pfrender M.E."/>
            <person name="Gilbert D."/>
            <person name="Thomas W.K."/>
            <person name="Tucker A."/>
            <person name="Oakley T.H."/>
            <person name="Tokishita S."/>
            <person name="Aerts A."/>
            <person name="Arnold G.J."/>
            <person name="Basu M.K."/>
            <person name="Bauer D.J."/>
            <person name="Caceres C.E."/>
            <person name="Carmel L."/>
            <person name="Casola C."/>
            <person name="Choi J.H."/>
            <person name="Detter J.C."/>
            <person name="Dong Q."/>
            <person name="Dusheyko S."/>
            <person name="Eads B.D."/>
            <person name="Frohlich T."/>
            <person name="Geiler-Samerotte K.A."/>
            <person name="Gerlach D."/>
            <person name="Hatcher P."/>
            <person name="Jogdeo S."/>
            <person name="Krijgsveld J."/>
            <person name="Kriventseva E.V."/>
            <person name="Kultz D."/>
            <person name="Laforsch C."/>
            <person name="Lindquist E."/>
            <person name="Lopez J."/>
            <person name="Manak J.R."/>
            <person name="Muller J."/>
            <person name="Pangilinan J."/>
            <person name="Patwardhan R.P."/>
            <person name="Pitluck S."/>
            <person name="Pritham E.J."/>
            <person name="Rechtsteiner A."/>
            <person name="Rho M."/>
            <person name="Rogozin I.B."/>
            <person name="Sakarya O."/>
            <person name="Salamov A."/>
            <person name="Schaack S."/>
            <person name="Shapiro H."/>
            <person name="Shiga Y."/>
            <person name="Skalitzky C."/>
            <person name="Smith Z."/>
            <person name="Souvorov A."/>
            <person name="Sung W."/>
            <person name="Tang Z."/>
            <person name="Tsuchiya D."/>
            <person name="Tu H."/>
            <person name="Vos H."/>
            <person name="Wang M."/>
            <person name="Wolf Y.I."/>
            <person name="Yamagata H."/>
            <person name="Yamada T."/>
            <person name="Ye Y."/>
            <person name="Shaw J.R."/>
            <person name="Andrews J."/>
            <person name="Crease T.J."/>
            <person name="Tang H."/>
            <person name="Lucas S.M."/>
            <person name="Robertson H.M."/>
            <person name="Bork P."/>
            <person name="Koonin E.V."/>
            <person name="Zdobnov E.M."/>
            <person name="Grigoriev I.V."/>
            <person name="Lynch M."/>
            <person name="Boore J.L."/>
        </authorList>
    </citation>
    <scope>NUCLEOTIDE SEQUENCE [LARGE SCALE GENOMIC DNA]</scope>
</reference>
<dbReference type="HOGENOM" id="CLU_947522_0_0_1"/>
<accession>E9GDB2</accession>
<dbReference type="AlphaFoldDB" id="E9GDB2"/>
<dbReference type="KEGG" id="dpx:DAPPUDRAFT_223764"/>
<keyword evidence="1" id="KW-0732">Signal</keyword>
<evidence type="ECO:0000256" key="1">
    <source>
        <dbReference type="SAM" id="SignalP"/>
    </source>
</evidence>
<feature type="chain" id="PRO_5012293970" evidence="1">
    <location>
        <begin position="16"/>
        <end position="252"/>
    </location>
</feature>
<evidence type="ECO:0000313" key="2">
    <source>
        <dbReference type="EMBL" id="EFX82727.1"/>
    </source>
</evidence>
<dbReference type="PhylomeDB" id="E9GDB2"/>
<gene>
    <name evidence="2" type="ORF">DAPPUDRAFT_223764</name>
</gene>
<protein>
    <submittedName>
        <fullName evidence="2">Uncharacterized protein</fullName>
    </submittedName>
</protein>
<dbReference type="OrthoDB" id="6342909at2759"/>
<feature type="signal peptide" evidence="1">
    <location>
        <begin position="1"/>
        <end position="15"/>
    </location>
</feature>
<name>E9GDB2_DAPPU</name>
<keyword evidence="3" id="KW-1185">Reference proteome</keyword>
<organism evidence="2 3">
    <name type="scientific">Daphnia pulex</name>
    <name type="common">Water flea</name>
    <dbReference type="NCBI Taxonomy" id="6669"/>
    <lineage>
        <taxon>Eukaryota</taxon>
        <taxon>Metazoa</taxon>
        <taxon>Ecdysozoa</taxon>
        <taxon>Arthropoda</taxon>
        <taxon>Crustacea</taxon>
        <taxon>Branchiopoda</taxon>
        <taxon>Diplostraca</taxon>
        <taxon>Cladocera</taxon>
        <taxon>Anomopoda</taxon>
        <taxon>Daphniidae</taxon>
        <taxon>Daphnia</taxon>
    </lineage>
</organism>
<dbReference type="InParanoid" id="E9GDB2"/>
<dbReference type="Proteomes" id="UP000000305">
    <property type="component" value="Unassembled WGS sequence"/>
</dbReference>
<evidence type="ECO:0000313" key="3">
    <source>
        <dbReference type="Proteomes" id="UP000000305"/>
    </source>
</evidence>